<evidence type="ECO:0000256" key="1">
    <source>
        <dbReference type="SAM" id="MobiDB-lite"/>
    </source>
</evidence>
<dbReference type="InterPro" id="IPR009072">
    <property type="entry name" value="Histone-fold"/>
</dbReference>
<accession>A0ABQ7NZP6</accession>
<keyword evidence="3" id="KW-1185">Reference proteome</keyword>
<dbReference type="PANTHER" id="PTHR12264:SF21">
    <property type="entry name" value="TRANSCRIPTION INITIATION FACTOR TFIID SUBUNIT 12"/>
    <property type="match status" value="1"/>
</dbReference>
<dbReference type="EMBL" id="JADBGQ010000001">
    <property type="protein sequence ID" value="KAG5416322.1"/>
    <property type="molecule type" value="Genomic_DNA"/>
</dbReference>
<evidence type="ECO:0000313" key="3">
    <source>
        <dbReference type="Proteomes" id="UP000823674"/>
    </source>
</evidence>
<dbReference type="InterPro" id="IPR037794">
    <property type="entry name" value="TAF12"/>
</dbReference>
<gene>
    <name evidence="2" type="primary">A01g511070.1_BraROA</name>
    <name evidence="2" type="ORF">IGI04_003889</name>
</gene>
<dbReference type="Gene3D" id="1.10.20.10">
    <property type="entry name" value="Histone, subunit A"/>
    <property type="match status" value="1"/>
</dbReference>
<protein>
    <submittedName>
        <fullName evidence="2">Uncharacterized protein</fullName>
    </submittedName>
</protein>
<feature type="region of interest" description="Disordered" evidence="1">
    <location>
        <begin position="122"/>
        <end position="146"/>
    </location>
</feature>
<dbReference type="Proteomes" id="UP000823674">
    <property type="component" value="Chromosome A01"/>
</dbReference>
<comment type="caution">
    <text evidence="2">The sequence shown here is derived from an EMBL/GenBank/DDBJ whole genome shotgun (WGS) entry which is preliminary data.</text>
</comment>
<sequence length="146" mass="16216">MFCTQPPCMISIDHLNLVCLVYPQIDPSEKLDPEVEATLADIAEDFVEADILLHVVTMFNLGLVSLFLKCTKNWNIRPPGFSSDEIKTFRKPQLTTDIHKERLAATKKSVTVTEAANARNPFRHGTANARGGQAKTPAKSLGLYNF</sequence>
<proteinExistence type="predicted"/>
<dbReference type="PANTHER" id="PTHR12264">
    <property type="entry name" value="TRANSCRIPTION INITIATION FACTOR TFIID SUBUNIT 12"/>
    <property type="match status" value="1"/>
</dbReference>
<organism evidence="2 3">
    <name type="scientific">Brassica rapa subsp. trilocularis</name>
    <dbReference type="NCBI Taxonomy" id="1813537"/>
    <lineage>
        <taxon>Eukaryota</taxon>
        <taxon>Viridiplantae</taxon>
        <taxon>Streptophyta</taxon>
        <taxon>Embryophyta</taxon>
        <taxon>Tracheophyta</taxon>
        <taxon>Spermatophyta</taxon>
        <taxon>Magnoliopsida</taxon>
        <taxon>eudicotyledons</taxon>
        <taxon>Gunneridae</taxon>
        <taxon>Pentapetalae</taxon>
        <taxon>rosids</taxon>
        <taxon>malvids</taxon>
        <taxon>Brassicales</taxon>
        <taxon>Brassicaceae</taxon>
        <taxon>Brassiceae</taxon>
        <taxon>Brassica</taxon>
    </lineage>
</organism>
<name>A0ABQ7NZP6_BRACM</name>
<evidence type="ECO:0000313" key="2">
    <source>
        <dbReference type="EMBL" id="KAG5416322.1"/>
    </source>
</evidence>
<reference evidence="2 3" key="1">
    <citation type="submission" date="2021-03" db="EMBL/GenBank/DDBJ databases">
        <authorList>
            <person name="King G.J."/>
            <person name="Bancroft I."/>
            <person name="Baten A."/>
            <person name="Bloomfield J."/>
            <person name="Borpatragohain P."/>
            <person name="He Z."/>
            <person name="Irish N."/>
            <person name="Irwin J."/>
            <person name="Liu K."/>
            <person name="Mauleon R.P."/>
            <person name="Moore J."/>
            <person name="Morris R."/>
            <person name="Ostergaard L."/>
            <person name="Wang B."/>
            <person name="Wells R."/>
        </authorList>
    </citation>
    <scope>NUCLEOTIDE SEQUENCE [LARGE SCALE GENOMIC DNA]</scope>
    <source>
        <strain evidence="2">R-o-18</strain>
        <tissue evidence="2">Leaf</tissue>
    </source>
</reference>